<dbReference type="GO" id="GO:0000976">
    <property type="term" value="F:transcription cis-regulatory region binding"/>
    <property type="evidence" value="ECO:0007669"/>
    <property type="project" value="TreeGrafter"/>
</dbReference>
<feature type="domain" description="HTH lacI-type" evidence="4">
    <location>
        <begin position="51"/>
        <end position="105"/>
    </location>
</feature>
<reference evidence="5 6" key="1">
    <citation type="submission" date="2020-08" db="EMBL/GenBank/DDBJ databases">
        <title>Genomic Encyclopedia of Type Strains, Phase IV (KMG-IV): sequencing the most valuable type-strain genomes for metagenomic binning, comparative biology and taxonomic classification.</title>
        <authorList>
            <person name="Goeker M."/>
        </authorList>
    </citation>
    <scope>NUCLEOTIDE SEQUENCE [LARGE SCALE GENOMIC DNA]</scope>
    <source>
        <strain evidence="5 6">DSM 17976</strain>
    </source>
</reference>
<dbReference type="SMART" id="SM00354">
    <property type="entry name" value="HTH_LACI"/>
    <property type="match status" value="1"/>
</dbReference>
<name>A0A7W5ZPS9_9BACT</name>
<dbReference type="Gene3D" id="1.10.260.40">
    <property type="entry name" value="lambda repressor-like DNA-binding domains"/>
    <property type="match status" value="1"/>
</dbReference>
<dbReference type="InterPro" id="IPR000843">
    <property type="entry name" value="HTH_LacI"/>
</dbReference>
<dbReference type="Gene3D" id="3.40.50.2300">
    <property type="match status" value="2"/>
</dbReference>
<dbReference type="PROSITE" id="PS50932">
    <property type="entry name" value="HTH_LACI_2"/>
    <property type="match status" value="1"/>
</dbReference>
<dbReference type="InterPro" id="IPR010982">
    <property type="entry name" value="Lambda_DNA-bd_dom_sf"/>
</dbReference>
<dbReference type="Pfam" id="PF00356">
    <property type="entry name" value="LacI"/>
    <property type="match status" value="1"/>
</dbReference>
<dbReference type="PANTHER" id="PTHR30146:SF109">
    <property type="entry name" value="HTH-TYPE TRANSCRIPTIONAL REGULATOR GALS"/>
    <property type="match status" value="1"/>
</dbReference>
<keyword evidence="6" id="KW-1185">Reference proteome</keyword>
<dbReference type="SUPFAM" id="SSF53822">
    <property type="entry name" value="Periplasmic binding protein-like I"/>
    <property type="match status" value="1"/>
</dbReference>
<accession>A0A7W5ZPS9</accession>
<evidence type="ECO:0000256" key="2">
    <source>
        <dbReference type="ARBA" id="ARBA00023125"/>
    </source>
</evidence>
<evidence type="ECO:0000313" key="5">
    <source>
        <dbReference type="EMBL" id="MBB3840879.1"/>
    </source>
</evidence>
<dbReference type="PANTHER" id="PTHR30146">
    <property type="entry name" value="LACI-RELATED TRANSCRIPTIONAL REPRESSOR"/>
    <property type="match status" value="1"/>
</dbReference>
<evidence type="ECO:0000256" key="1">
    <source>
        <dbReference type="ARBA" id="ARBA00023015"/>
    </source>
</evidence>
<evidence type="ECO:0000313" key="6">
    <source>
        <dbReference type="Proteomes" id="UP000541352"/>
    </source>
</evidence>
<keyword evidence="1" id="KW-0805">Transcription regulation</keyword>
<dbReference type="CDD" id="cd06267">
    <property type="entry name" value="PBP1_LacI_sugar_binding-like"/>
    <property type="match status" value="1"/>
</dbReference>
<keyword evidence="3" id="KW-0804">Transcription</keyword>
<evidence type="ECO:0000259" key="4">
    <source>
        <dbReference type="PROSITE" id="PS50932"/>
    </source>
</evidence>
<dbReference type="InterPro" id="IPR046335">
    <property type="entry name" value="LacI/GalR-like_sensor"/>
</dbReference>
<dbReference type="GO" id="GO:0003700">
    <property type="term" value="F:DNA-binding transcription factor activity"/>
    <property type="evidence" value="ECO:0007669"/>
    <property type="project" value="TreeGrafter"/>
</dbReference>
<proteinExistence type="predicted"/>
<dbReference type="EMBL" id="JACIBY010000013">
    <property type="protein sequence ID" value="MBB3840879.1"/>
    <property type="molecule type" value="Genomic_DNA"/>
</dbReference>
<dbReference type="InterPro" id="IPR028082">
    <property type="entry name" value="Peripla_BP_I"/>
</dbReference>
<gene>
    <name evidence="5" type="ORF">FHS57_004900</name>
</gene>
<evidence type="ECO:0000256" key="3">
    <source>
        <dbReference type="ARBA" id="ARBA00023163"/>
    </source>
</evidence>
<dbReference type="SUPFAM" id="SSF47413">
    <property type="entry name" value="lambda repressor-like DNA-binding domains"/>
    <property type="match status" value="1"/>
</dbReference>
<comment type="caution">
    <text evidence="5">The sequence shown here is derived from an EMBL/GenBank/DDBJ whole genome shotgun (WGS) entry which is preliminary data.</text>
</comment>
<dbReference type="AlphaFoldDB" id="A0A7W5ZPS9"/>
<sequence length="381" mass="42944">MIKCAKCRQIDFVQKSGIVRGKQRYFCKACDYHFTLPEAVENRKNKPRHQVTIIDIANELGISKSTVSRALRGHTDIHEGTRKMILDLAQQLEYQPNPLANALLKSRTNIVGILVPEFRHYFFPTVIMGAQEILSKAGYNVMICQSDESYDTEVANVKALMNSRVDGLLVSVTTQTNNVDHFRTVLRKEVPLVFFNRVCPELDTPQVIVDDYAGAFQAVEHLVQQGYRRIAHLAGPVSLLVSRLRMKGYLDALQKHGLPVDNELIIHYDLTEEKARIYANYLLSLPQPPDAIFAINDPTAIEIMLVAKSRGVKIPQELGIVGFSNDPISAIIEPPLTTVEQPVWEMGRQAARILLEQMENPRIETYQLPTRLVVRGSSVNC</sequence>
<protein>
    <submittedName>
        <fullName evidence="5">LacI family transcriptional regulator/LacI family repressor for deo operon, udp, cdd, tsx, nupC, and nupG</fullName>
    </submittedName>
</protein>
<dbReference type="RefSeq" id="WP_183978156.1">
    <property type="nucleotide sequence ID" value="NZ_JACIBY010000013.1"/>
</dbReference>
<keyword evidence="2" id="KW-0238">DNA-binding</keyword>
<dbReference type="Proteomes" id="UP000541352">
    <property type="component" value="Unassembled WGS sequence"/>
</dbReference>
<dbReference type="Pfam" id="PF13377">
    <property type="entry name" value="Peripla_BP_3"/>
    <property type="match status" value="1"/>
</dbReference>
<dbReference type="CDD" id="cd01392">
    <property type="entry name" value="HTH_LacI"/>
    <property type="match status" value="1"/>
</dbReference>
<organism evidence="5 6">
    <name type="scientific">Runella defluvii</name>
    <dbReference type="NCBI Taxonomy" id="370973"/>
    <lineage>
        <taxon>Bacteria</taxon>
        <taxon>Pseudomonadati</taxon>
        <taxon>Bacteroidota</taxon>
        <taxon>Cytophagia</taxon>
        <taxon>Cytophagales</taxon>
        <taxon>Spirosomataceae</taxon>
        <taxon>Runella</taxon>
    </lineage>
</organism>